<dbReference type="InterPro" id="IPR011013">
    <property type="entry name" value="Gal_mutarotase_sf_dom"/>
</dbReference>
<dbReference type="RefSeq" id="WP_190826012.1">
    <property type="nucleotide sequence ID" value="NZ_CAWPPI010000027.1"/>
</dbReference>
<dbReference type="CDD" id="cd09025">
    <property type="entry name" value="Aldose_epim_Slr1438"/>
    <property type="match status" value="1"/>
</dbReference>
<name>A0A8J7BWF5_9CYAN</name>
<dbReference type="GO" id="GO:0030246">
    <property type="term" value="F:carbohydrate binding"/>
    <property type="evidence" value="ECO:0007669"/>
    <property type="project" value="InterPro"/>
</dbReference>
<evidence type="ECO:0000313" key="1">
    <source>
        <dbReference type="EMBL" id="MBD2771722.1"/>
    </source>
</evidence>
<comment type="caution">
    <text evidence="1">The sequence shown here is derived from an EMBL/GenBank/DDBJ whole genome shotgun (WGS) entry which is preliminary data.</text>
</comment>
<gene>
    <name evidence="1" type="ORF">ICL16_06325</name>
</gene>
<dbReference type="GO" id="GO:0005975">
    <property type="term" value="P:carbohydrate metabolic process"/>
    <property type="evidence" value="ECO:0007669"/>
    <property type="project" value="InterPro"/>
</dbReference>
<dbReference type="AlphaFoldDB" id="A0A8J7BWF5"/>
<dbReference type="Gene3D" id="2.70.98.10">
    <property type="match status" value="1"/>
</dbReference>
<dbReference type="Proteomes" id="UP000629098">
    <property type="component" value="Unassembled WGS sequence"/>
</dbReference>
<protein>
    <submittedName>
        <fullName evidence="1">Aldose epimerase</fullName>
    </submittedName>
</protein>
<sequence length="277" mass="31541">MSKHIQTNQSQLEILPERGGIIVSWLVKGQEIFYLDKERLKDPQLSVRGGVPILFPICGNLPNDTYTLNGQEYKLKQHGFARDLPWFVKEDNVTPEKASVTLVLNSNEQTRAVYPFDFTVTYTYLIQGNSLEIQQQYTNNSSAPMPCSFGFHPYFAAQDKSKLEFQIPSGQYQAKNSQTVESFDGNFDFSVDEIDVAFNQLSGTSTSVVDNHRKLKLTIDYDRLFSTLVFWTVKGKDFYCLEPWSAPRNAMNTKENLSVVQPGEDLKANVRLSANFF</sequence>
<dbReference type="GO" id="GO:0016853">
    <property type="term" value="F:isomerase activity"/>
    <property type="evidence" value="ECO:0007669"/>
    <property type="project" value="InterPro"/>
</dbReference>
<dbReference type="InterPro" id="IPR014718">
    <property type="entry name" value="GH-type_carb-bd"/>
</dbReference>
<keyword evidence="2" id="KW-1185">Reference proteome</keyword>
<dbReference type="Pfam" id="PF01263">
    <property type="entry name" value="Aldose_epim"/>
    <property type="match status" value="1"/>
</dbReference>
<dbReference type="SUPFAM" id="SSF74650">
    <property type="entry name" value="Galactose mutarotase-like"/>
    <property type="match status" value="1"/>
</dbReference>
<dbReference type="EMBL" id="JACXAE010000027">
    <property type="protein sequence ID" value="MBD2771722.1"/>
    <property type="molecule type" value="Genomic_DNA"/>
</dbReference>
<dbReference type="PANTHER" id="PTHR11122">
    <property type="entry name" value="APOSPORY-ASSOCIATED PROTEIN C-RELATED"/>
    <property type="match status" value="1"/>
</dbReference>
<dbReference type="InterPro" id="IPR008183">
    <property type="entry name" value="Aldose_1/G6P_1-epimerase"/>
</dbReference>
<accession>A0A8J7BWF5</accession>
<organism evidence="1 2">
    <name type="scientific">Iningainema tapete BLCC-T55</name>
    <dbReference type="NCBI Taxonomy" id="2748662"/>
    <lineage>
        <taxon>Bacteria</taxon>
        <taxon>Bacillati</taxon>
        <taxon>Cyanobacteriota</taxon>
        <taxon>Cyanophyceae</taxon>
        <taxon>Nostocales</taxon>
        <taxon>Scytonemataceae</taxon>
        <taxon>Iningainema tapete</taxon>
    </lineage>
</organism>
<evidence type="ECO:0000313" key="2">
    <source>
        <dbReference type="Proteomes" id="UP000629098"/>
    </source>
</evidence>
<reference evidence="1" key="1">
    <citation type="submission" date="2020-09" db="EMBL/GenBank/DDBJ databases">
        <title>Iningainema tapete sp. nov. (Scytonemataceae, Cyanobacteria) from greenhouses in central Florida (USA) produces two types of nodularin with biosynthetic potential for microcystin-LR and anabaenopeptins.</title>
        <authorList>
            <person name="Berthold D.E."/>
            <person name="Lefler F.W."/>
            <person name="Huang I.-S."/>
            <person name="Abdulla H."/>
            <person name="Zimba P.V."/>
            <person name="Laughinghouse H.D. IV."/>
        </authorList>
    </citation>
    <scope>NUCLEOTIDE SEQUENCE</scope>
    <source>
        <strain evidence="1">BLCCT55</strain>
    </source>
</reference>
<dbReference type="PANTHER" id="PTHR11122:SF13">
    <property type="entry name" value="GLUCOSE-6-PHOSPHATE 1-EPIMERASE"/>
    <property type="match status" value="1"/>
</dbReference>
<proteinExistence type="predicted"/>